<reference evidence="2" key="1">
    <citation type="submission" date="2022-01" db="EMBL/GenBank/DDBJ databases">
        <authorList>
            <person name="King R."/>
        </authorList>
    </citation>
    <scope>NUCLEOTIDE SEQUENCE</scope>
</reference>
<proteinExistence type="predicted"/>
<dbReference type="OrthoDB" id="6783481at2759"/>
<evidence type="ECO:0000313" key="2">
    <source>
        <dbReference type="EMBL" id="CAH1103750.1"/>
    </source>
</evidence>
<sequence>MTDKQFSFPIRITLREEHNTPDETDKSALKFINSFHQKQSYQTDDINISPLSPESSNSGSSSTINNSLALNYTTAKENHLENEVNQIVKKLDQLLGMVADIKIDLVTIKDGLPELFKNDVDSSPDGELPLPLTNLEDLEMYNAELLKSEQERKKFVNCSQSMLEMLLRAQFIRGLLDATTRERILQLTNISFEKAKEIDVSIEISRKENRDVYHSSSSDNEKELQTSARKRSICLLLWWDTIESKKSGAFSWKQKEAVWKKLEKEFNCSNTATSYKDTKTLKTNDIDLAVKYLIGKQIDGLQSEFDSDADAIKGFCESGDASKVGVSNLELPEDTPEFMSLDNGKHNYLDSSFQKVLDKAEKEVDAKGDKEIDENDWSDYTPKILKKPVTSKLQQKKTQHFYPKKI</sequence>
<feature type="compositionally biased region" description="Low complexity" evidence="1">
    <location>
        <begin position="46"/>
        <end position="63"/>
    </location>
</feature>
<evidence type="ECO:0000313" key="3">
    <source>
        <dbReference type="Proteomes" id="UP001153636"/>
    </source>
</evidence>
<evidence type="ECO:0000256" key="1">
    <source>
        <dbReference type="SAM" id="MobiDB-lite"/>
    </source>
</evidence>
<dbReference type="EMBL" id="OV651827">
    <property type="protein sequence ID" value="CAH1103750.1"/>
    <property type="molecule type" value="Genomic_DNA"/>
</dbReference>
<evidence type="ECO:0008006" key="4">
    <source>
        <dbReference type="Google" id="ProtNLM"/>
    </source>
</evidence>
<organism evidence="2 3">
    <name type="scientific">Psylliodes chrysocephalus</name>
    <dbReference type="NCBI Taxonomy" id="3402493"/>
    <lineage>
        <taxon>Eukaryota</taxon>
        <taxon>Metazoa</taxon>
        <taxon>Ecdysozoa</taxon>
        <taxon>Arthropoda</taxon>
        <taxon>Hexapoda</taxon>
        <taxon>Insecta</taxon>
        <taxon>Pterygota</taxon>
        <taxon>Neoptera</taxon>
        <taxon>Endopterygota</taxon>
        <taxon>Coleoptera</taxon>
        <taxon>Polyphaga</taxon>
        <taxon>Cucujiformia</taxon>
        <taxon>Chrysomeloidea</taxon>
        <taxon>Chrysomelidae</taxon>
        <taxon>Galerucinae</taxon>
        <taxon>Alticini</taxon>
        <taxon>Psylliodes</taxon>
    </lineage>
</organism>
<gene>
    <name evidence="2" type="ORF">PSYICH_LOCUS4977</name>
</gene>
<accession>A0A9P0CPX4</accession>
<dbReference type="AlphaFoldDB" id="A0A9P0CPX4"/>
<feature type="region of interest" description="Disordered" evidence="1">
    <location>
        <begin position="43"/>
        <end position="63"/>
    </location>
</feature>
<dbReference type="Proteomes" id="UP001153636">
    <property type="component" value="Chromosome 15"/>
</dbReference>
<keyword evidence="3" id="KW-1185">Reference proteome</keyword>
<name>A0A9P0CPX4_9CUCU</name>
<protein>
    <recommendedName>
        <fullName evidence="4">Regulatory protein zeste</fullName>
    </recommendedName>
</protein>